<organism evidence="4 5">
    <name type="scientific">Immersiella caudata</name>
    <dbReference type="NCBI Taxonomy" id="314043"/>
    <lineage>
        <taxon>Eukaryota</taxon>
        <taxon>Fungi</taxon>
        <taxon>Dikarya</taxon>
        <taxon>Ascomycota</taxon>
        <taxon>Pezizomycotina</taxon>
        <taxon>Sordariomycetes</taxon>
        <taxon>Sordariomycetidae</taxon>
        <taxon>Sordariales</taxon>
        <taxon>Lasiosphaeriaceae</taxon>
        <taxon>Immersiella</taxon>
    </lineage>
</organism>
<evidence type="ECO:0000256" key="1">
    <source>
        <dbReference type="ARBA" id="ARBA00023242"/>
    </source>
</evidence>
<dbReference type="AlphaFoldDB" id="A0AA40C3P4"/>
<feature type="compositionally biased region" description="Polar residues" evidence="2">
    <location>
        <begin position="18"/>
        <end position="30"/>
    </location>
</feature>
<evidence type="ECO:0000256" key="2">
    <source>
        <dbReference type="SAM" id="MobiDB-lite"/>
    </source>
</evidence>
<comment type="caution">
    <text evidence="4">The sequence shown here is derived from an EMBL/GenBank/DDBJ whole genome shotgun (WGS) entry which is preliminary data.</text>
</comment>
<dbReference type="PROSITE" id="PS00463">
    <property type="entry name" value="ZN2_CY6_FUNGAL_1"/>
    <property type="match status" value="1"/>
</dbReference>
<dbReference type="GO" id="GO:0008270">
    <property type="term" value="F:zinc ion binding"/>
    <property type="evidence" value="ECO:0007669"/>
    <property type="project" value="InterPro"/>
</dbReference>
<dbReference type="PROSITE" id="PS50048">
    <property type="entry name" value="ZN2_CY6_FUNGAL_2"/>
    <property type="match status" value="1"/>
</dbReference>
<dbReference type="Proteomes" id="UP001175000">
    <property type="component" value="Unassembled WGS sequence"/>
</dbReference>
<feature type="region of interest" description="Disordered" evidence="2">
    <location>
        <begin position="744"/>
        <end position="767"/>
    </location>
</feature>
<evidence type="ECO:0000259" key="3">
    <source>
        <dbReference type="PROSITE" id="PS50048"/>
    </source>
</evidence>
<feature type="domain" description="Zn(2)-C6 fungal-type" evidence="3">
    <location>
        <begin position="39"/>
        <end position="69"/>
    </location>
</feature>
<dbReference type="Gene3D" id="4.10.240.10">
    <property type="entry name" value="Zn(2)-C6 fungal-type DNA-binding domain"/>
    <property type="match status" value="1"/>
</dbReference>
<accession>A0AA40C3P4</accession>
<dbReference type="PANTHER" id="PTHR46910">
    <property type="entry name" value="TRANSCRIPTION FACTOR PDR1"/>
    <property type="match status" value="1"/>
</dbReference>
<protein>
    <recommendedName>
        <fullName evidence="3">Zn(2)-C6 fungal-type domain-containing protein</fullName>
    </recommendedName>
</protein>
<dbReference type="SMART" id="SM00066">
    <property type="entry name" value="GAL4"/>
    <property type="match status" value="1"/>
</dbReference>
<evidence type="ECO:0000313" key="4">
    <source>
        <dbReference type="EMBL" id="KAK0623887.1"/>
    </source>
</evidence>
<keyword evidence="5" id="KW-1185">Reference proteome</keyword>
<dbReference type="CDD" id="cd12148">
    <property type="entry name" value="fungal_TF_MHR"/>
    <property type="match status" value="1"/>
</dbReference>
<dbReference type="InterPro" id="IPR036864">
    <property type="entry name" value="Zn2-C6_fun-type_DNA-bd_sf"/>
</dbReference>
<dbReference type="InterPro" id="IPR050987">
    <property type="entry name" value="AtrR-like"/>
</dbReference>
<keyword evidence="1" id="KW-0539">Nucleus</keyword>
<name>A0AA40C3P4_9PEZI</name>
<feature type="region of interest" description="Disordered" evidence="2">
    <location>
        <begin position="1"/>
        <end position="35"/>
    </location>
</feature>
<gene>
    <name evidence="4" type="ORF">B0T14DRAFT_565203</name>
</gene>
<proteinExistence type="predicted"/>
<dbReference type="InterPro" id="IPR001138">
    <property type="entry name" value="Zn2Cys6_DnaBD"/>
</dbReference>
<evidence type="ECO:0000313" key="5">
    <source>
        <dbReference type="Proteomes" id="UP001175000"/>
    </source>
</evidence>
<dbReference type="GO" id="GO:0000981">
    <property type="term" value="F:DNA-binding transcription factor activity, RNA polymerase II-specific"/>
    <property type="evidence" value="ECO:0007669"/>
    <property type="project" value="InterPro"/>
</dbReference>
<dbReference type="EMBL" id="JAULSU010000003">
    <property type="protein sequence ID" value="KAK0623887.1"/>
    <property type="molecule type" value="Genomic_DNA"/>
</dbReference>
<dbReference type="Pfam" id="PF00172">
    <property type="entry name" value="Zn_clus"/>
    <property type="match status" value="1"/>
</dbReference>
<sequence length="767" mass="83613">MAAMRPVKRGRNEPDEVSGSNSQDQGTTHAADSKGSYSVCDQCRFKKIRCGRERPHCLNCSRVGQECVWTGQGKKRNQITNLNQTTVALGIRLERVEGALAEIQSSLASASTPGGFRASEILSGAFHPSVGEQQFSAAESCQSYSASDSSGTCRCGRGPGRRHSAYDGIGSGSKSERYPGPTSLLSLIGDFTEFVLEPVYNAQLPADDNFRGVSDHVRERLVQLATTVQTEATFIGADEPPPSSPPLALLEVMVDPYFDLVNPRLPIWTKQSFRRLVDAAQKIDNDDPVHDRAYVVCSNNLILLTLTAKSLQSAEKKAAPSHGRATPPSLDLDLVQSFVTNAKRAIRTPELLLQPRLVNVQAFLSLCLVAQQYLGDHALSLLFGFAVHVAKSIRLHTPEVANAQLSPEDVQERQRTLHCLHIVKAAVHWSNGWSPDISGSDPVSTSNRLSNFHEPSNASDAATRHLVARVKLAQIEEQIHASLYTNESHTGGCGGTARTVSELEEVVQDWWDEYGSEDAEDEACDNFVAERALMFRLTRILVLWPVADDSDTCLRLLDDARCCMRQFIRLWRRKGDLGLFASLTWLIGHYPAVGVLQLAAHESAATGDTGDLELLQSFVAMLRVVSGLSEPLSHVTKLYEFSRIAADFAAACRLRHTAPSQHDLAWTPSSLANSDTSTRVSSIAASLRGDSLMSGGVTPADSSVLIRDGNPPGYVFGDSMLWDADSPEFKALFGDPLLSSLGDSWEEQAPASTSDKNWKSASWEPRS</sequence>
<dbReference type="SUPFAM" id="SSF57701">
    <property type="entry name" value="Zn2/Cys6 DNA-binding domain"/>
    <property type="match status" value="1"/>
</dbReference>
<dbReference type="PANTHER" id="PTHR46910:SF1">
    <property type="entry name" value="MISCELLANEOUS ZN(II)2CYS6 TRANSCRIPTION FACTOR (EUROFUNG)-RELATED"/>
    <property type="match status" value="1"/>
</dbReference>
<dbReference type="CDD" id="cd00067">
    <property type="entry name" value="GAL4"/>
    <property type="match status" value="1"/>
</dbReference>
<reference evidence="4" key="1">
    <citation type="submission" date="2023-06" db="EMBL/GenBank/DDBJ databases">
        <title>Genome-scale phylogeny and comparative genomics of the fungal order Sordariales.</title>
        <authorList>
            <consortium name="Lawrence Berkeley National Laboratory"/>
            <person name="Hensen N."/>
            <person name="Bonometti L."/>
            <person name="Westerberg I."/>
            <person name="Brannstrom I.O."/>
            <person name="Guillou S."/>
            <person name="Cros-Aarteil S."/>
            <person name="Calhoun S."/>
            <person name="Haridas S."/>
            <person name="Kuo A."/>
            <person name="Mondo S."/>
            <person name="Pangilinan J."/>
            <person name="Riley R."/>
            <person name="Labutti K."/>
            <person name="Andreopoulos B."/>
            <person name="Lipzen A."/>
            <person name="Chen C."/>
            <person name="Yanf M."/>
            <person name="Daum C."/>
            <person name="Ng V."/>
            <person name="Clum A."/>
            <person name="Steindorff A."/>
            <person name="Ohm R."/>
            <person name="Martin F."/>
            <person name="Silar P."/>
            <person name="Natvig D."/>
            <person name="Lalanne C."/>
            <person name="Gautier V."/>
            <person name="Ament-Velasquez S.L."/>
            <person name="Kruys A."/>
            <person name="Hutchinson M.I."/>
            <person name="Powell A.J."/>
            <person name="Barry K."/>
            <person name="Miller A.N."/>
            <person name="Grigoriev I.V."/>
            <person name="Debuchy R."/>
            <person name="Gladieux P."/>
            <person name="Thoren M.H."/>
            <person name="Johannesson H."/>
        </authorList>
    </citation>
    <scope>NUCLEOTIDE SEQUENCE</scope>
    <source>
        <strain evidence="4">CBS 606.72</strain>
    </source>
</reference>